<dbReference type="PANTHER" id="PTHR38764:SF1">
    <property type="entry name" value="ACYL CARRIER PROTEIN PHOSPHODIESTERASE"/>
    <property type="match status" value="1"/>
</dbReference>
<organism evidence="5 6">
    <name type="scientific">Alteromonas halophila</name>
    <dbReference type="NCBI Taxonomy" id="516698"/>
    <lineage>
        <taxon>Bacteria</taxon>
        <taxon>Pseudomonadati</taxon>
        <taxon>Pseudomonadota</taxon>
        <taxon>Gammaproteobacteria</taxon>
        <taxon>Alteromonadales</taxon>
        <taxon>Alteromonadaceae</taxon>
        <taxon>Alteromonas/Salinimonas group</taxon>
        <taxon>Alteromonas</taxon>
    </lineage>
</organism>
<evidence type="ECO:0000256" key="1">
    <source>
        <dbReference type="ARBA" id="ARBA00022516"/>
    </source>
</evidence>
<sequence>MNYLAHLFLARQSPDSQFGNLLGDFRRGADLSLYSKEVLHGLDNHYLVDRFTDSHPEVKAAKACFESSRRRFAPVALDVLFDHFLIRHWHTFAEDDFADFRARSYRMLESKLDTMPTRMQQVVTRMTANDGLAGYRDLSGVAGALHFLAGRIRFANQFEHSIRDIETHYDTLENVFLSFFPDLLSQVITEDREAGRFAYRGAAEG</sequence>
<evidence type="ECO:0000313" key="5">
    <source>
        <dbReference type="EMBL" id="GGW95209.1"/>
    </source>
</evidence>
<keyword evidence="4" id="KW-0275">Fatty acid biosynthesis</keyword>
<dbReference type="PIRSF" id="PIRSF011489">
    <property type="entry name" value="DUF479"/>
    <property type="match status" value="1"/>
</dbReference>
<keyword evidence="4" id="KW-0276">Fatty acid metabolism</keyword>
<gene>
    <name evidence="5" type="ORF">GCM10007391_31840</name>
</gene>
<proteinExistence type="predicted"/>
<keyword evidence="1" id="KW-0444">Lipid biosynthesis</keyword>
<evidence type="ECO:0000256" key="4">
    <source>
        <dbReference type="ARBA" id="ARBA00023160"/>
    </source>
</evidence>
<keyword evidence="6" id="KW-1185">Reference proteome</keyword>
<dbReference type="GO" id="GO:0008770">
    <property type="term" value="F:[acyl-carrier-protein] phosphodiesterase activity"/>
    <property type="evidence" value="ECO:0007669"/>
    <property type="project" value="InterPro"/>
</dbReference>
<comment type="caution">
    <text evidence="5">The sequence shown here is derived from an EMBL/GenBank/DDBJ whole genome shotgun (WGS) entry which is preliminary data.</text>
</comment>
<evidence type="ECO:0000256" key="3">
    <source>
        <dbReference type="ARBA" id="ARBA00023098"/>
    </source>
</evidence>
<dbReference type="InterPro" id="IPR007431">
    <property type="entry name" value="ACP_PD"/>
</dbReference>
<protein>
    <submittedName>
        <fullName evidence="5">ACP phosphodiesterase</fullName>
    </submittedName>
</protein>
<name>A0A918N0W1_9ALTE</name>
<dbReference type="Pfam" id="PF04336">
    <property type="entry name" value="ACP_PD"/>
    <property type="match status" value="1"/>
</dbReference>
<keyword evidence="2" id="KW-0378">Hydrolase</keyword>
<dbReference type="GO" id="GO:0006633">
    <property type="term" value="P:fatty acid biosynthetic process"/>
    <property type="evidence" value="ECO:0007669"/>
    <property type="project" value="UniProtKB-KW"/>
</dbReference>
<accession>A0A918N0W1</accession>
<reference evidence="5" key="2">
    <citation type="submission" date="2020-09" db="EMBL/GenBank/DDBJ databases">
        <authorList>
            <person name="Sun Q."/>
            <person name="Kim S."/>
        </authorList>
    </citation>
    <scope>NUCLEOTIDE SEQUENCE</scope>
    <source>
        <strain evidence="5">KCTC 22164</strain>
    </source>
</reference>
<keyword evidence="3" id="KW-0443">Lipid metabolism</keyword>
<dbReference type="Proteomes" id="UP000631300">
    <property type="component" value="Unassembled WGS sequence"/>
</dbReference>
<dbReference type="RefSeq" id="WP_189408119.1">
    <property type="nucleotide sequence ID" value="NZ_BMXP01000011.1"/>
</dbReference>
<dbReference type="PANTHER" id="PTHR38764">
    <property type="entry name" value="ACYL CARRIER PROTEIN PHOSPHODIESTERASE"/>
    <property type="match status" value="1"/>
</dbReference>
<evidence type="ECO:0000256" key="2">
    <source>
        <dbReference type="ARBA" id="ARBA00022801"/>
    </source>
</evidence>
<dbReference type="AlphaFoldDB" id="A0A918N0W1"/>
<dbReference type="EMBL" id="BMXP01000011">
    <property type="protein sequence ID" value="GGW95209.1"/>
    <property type="molecule type" value="Genomic_DNA"/>
</dbReference>
<reference evidence="5" key="1">
    <citation type="journal article" date="2014" name="Int. J. Syst. Evol. Microbiol.">
        <title>Complete genome sequence of Corynebacterium casei LMG S-19264T (=DSM 44701T), isolated from a smear-ripened cheese.</title>
        <authorList>
            <consortium name="US DOE Joint Genome Institute (JGI-PGF)"/>
            <person name="Walter F."/>
            <person name="Albersmeier A."/>
            <person name="Kalinowski J."/>
            <person name="Ruckert C."/>
        </authorList>
    </citation>
    <scope>NUCLEOTIDE SEQUENCE</scope>
    <source>
        <strain evidence="5">KCTC 22164</strain>
    </source>
</reference>
<evidence type="ECO:0000313" key="6">
    <source>
        <dbReference type="Proteomes" id="UP000631300"/>
    </source>
</evidence>